<feature type="non-terminal residue" evidence="4">
    <location>
        <position position="1"/>
    </location>
</feature>
<evidence type="ECO:0000256" key="2">
    <source>
        <dbReference type="ARBA" id="ARBA00022777"/>
    </source>
</evidence>
<comment type="caution">
    <text evidence="4">The sequence shown here is derived from an EMBL/GenBank/DDBJ whole genome shotgun (WGS) entry which is preliminary data.</text>
</comment>
<dbReference type="SUPFAM" id="SSF53613">
    <property type="entry name" value="Ribokinase-like"/>
    <property type="match status" value="1"/>
</dbReference>
<organism evidence="4">
    <name type="scientific">marine sediment metagenome</name>
    <dbReference type="NCBI Taxonomy" id="412755"/>
    <lineage>
        <taxon>unclassified sequences</taxon>
        <taxon>metagenomes</taxon>
        <taxon>ecological metagenomes</taxon>
    </lineage>
</organism>
<evidence type="ECO:0000259" key="3">
    <source>
        <dbReference type="Pfam" id="PF00294"/>
    </source>
</evidence>
<evidence type="ECO:0000313" key="4">
    <source>
        <dbReference type="EMBL" id="GAH09607.1"/>
    </source>
</evidence>
<protein>
    <recommendedName>
        <fullName evidence="3">Carbohydrate kinase PfkB domain-containing protein</fullName>
    </recommendedName>
</protein>
<keyword evidence="1" id="KW-0808">Transferase</keyword>
<feature type="domain" description="Carbohydrate kinase PfkB" evidence="3">
    <location>
        <begin position="96"/>
        <end position="240"/>
    </location>
</feature>
<evidence type="ECO:0000256" key="1">
    <source>
        <dbReference type="ARBA" id="ARBA00022679"/>
    </source>
</evidence>
<dbReference type="Pfam" id="PF00294">
    <property type="entry name" value="PfkB"/>
    <property type="match status" value="1"/>
</dbReference>
<dbReference type="GO" id="GO:0016301">
    <property type="term" value="F:kinase activity"/>
    <property type="evidence" value="ECO:0007669"/>
    <property type="project" value="UniProtKB-KW"/>
</dbReference>
<gene>
    <name evidence="4" type="ORF">S01H4_52027</name>
</gene>
<dbReference type="PANTHER" id="PTHR10584:SF166">
    <property type="entry name" value="RIBOKINASE"/>
    <property type="match status" value="1"/>
</dbReference>
<keyword evidence="2" id="KW-0418">Kinase</keyword>
<name>X1CP96_9ZZZZ</name>
<reference evidence="4" key="1">
    <citation type="journal article" date="2014" name="Front. Microbiol.">
        <title>High frequency of phylogenetically diverse reductive dehalogenase-homologous genes in deep subseafloor sedimentary metagenomes.</title>
        <authorList>
            <person name="Kawai M."/>
            <person name="Futagami T."/>
            <person name="Toyoda A."/>
            <person name="Takaki Y."/>
            <person name="Nishi S."/>
            <person name="Hori S."/>
            <person name="Arai W."/>
            <person name="Tsubouchi T."/>
            <person name="Morono Y."/>
            <person name="Uchiyama I."/>
            <person name="Ito T."/>
            <person name="Fujiyama A."/>
            <person name="Inagaki F."/>
            <person name="Takami H."/>
        </authorList>
    </citation>
    <scope>NUCLEOTIDE SEQUENCE</scope>
    <source>
        <strain evidence="4">Expedition CK06-06</strain>
    </source>
</reference>
<dbReference type="EMBL" id="BART01029681">
    <property type="protein sequence ID" value="GAH09607.1"/>
    <property type="molecule type" value="Genomic_DNA"/>
</dbReference>
<dbReference type="Gene3D" id="3.40.1190.20">
    <property type="match status" value="1"/>
</dbReference>
<sequence length="258" mass="29740">LRRFDDKDIDLRGVKLLKVANTKFLLDYSDHSRTLTLKSRSPNLIFEDIPDFYLSNPPQIIVLAPLCNEISYEYVSKILRKFPKAYFGIDLQGFIRNIDESGKVSYIREESAIANITKIIKLIDDRLILKGSEIEMKLLSNQEDPNKIMEWFNIFDNEAIHIMTMGEAGSMIMKRGENLIKIPAYKPKRVMDETGPGDVYLAIFLYELINSDKSWKKVEEIGYIASAAASFLVEKKGPQGFETKNKVMKRVRNKNYII</sequence>
<accession>X1CP96</accession>
<dbReference type="InterPro" id="IPR011611">
    <property type="entry name" value="PfkB_dom"/>
</dbReference>
<dbReference type="AlphaFoldDB" id="X1CP96"/>
<dbReference type="PANTHER" id="PTHR10584">
    <property type="entry name" value="SUGAR KINASE"/>
    <property type="match status" value="1"/>
</dbReference>
<dbReference type="InterPro" id="IPR029056">
    <property type="entry name" value="Ribokinase-like"/>
</dbReference>
<proteinExistence type="predicted"/>